<reference evidence="5 6" key="1">
    <citation type="journal article" date="2019" name="Nat. Ecol. Evol.">
        <title>Megaphylogeny resolves global patterns of mushroom evolution.</title>
        <authorList>
            <person name="Varga T."/>
            <person name="Krizsan K."/>
            <person name="Foldi C."/>
            <person name="Dima B."/>
            <person name="Sanchez-Garcia M."/>
            <person name="Sanchez-Ramirez S."/>
            <person name="Szollosi G.J."/>
            <person name="Szarkandi J.G."/>
            <person name="Papp V."/>
            <person name="Albert L."/>
            <person name="Andreopoulos W."/>
            <person name="Angelini C."/>
            <person name="Antonin V."/>
            <person name="Barry K.W."/>
            <person name="Bougher N.L."/>
            <person name="Buchanan P."/>
            <person name="Buyck B."/>
            <person name="Bense V."/>
            <person name="Catcheside P."/>
            <person name="Chovatia M."/>
            <person name="Cooper J."/>
            <person name="Damon W."/>
            <person name="Desjardin D."/>
            <person name="Finy P."/>
            <person name="Geml J."/>
            <person name="Haridas S."/>
            <person name="Hughes K."/>
            <person name="Justo A."/>
            <person name="Karasinski D."/>
            <person name="Kautmanova I."/>
            <person name="Kiss B."/>
            <person name="Kocsube S."/>
            <person name="Kotiranta H."/>
            <person name="LaButti K.M."/>
            <person name="Lechner B.E."/>
            <person name="Liimatainen K."/>
            <person name="Lipzen A."/>
            <person name="Lukacs Z."/>
            <person name="Mihaltcheva S."/>
            <person name="Morgado L.N."/>
            <person name="Niskanen T."/>
            <person name="Noordeloos M.E."/>
            <person name="Ohm R.A."/>
            <person name="Ortiz-Santana B."/>
            <person name="Ovrebo C."/>
            <person name="Racz N."/>
            <person name="Riley R."/>
            <person name="Savchenko A."/>
            <person name="Shiryaev A."/>
            <person name="Soop K."/>
            <person name="Spirin V."/>
            <person name="Szebenyi C."/>
            <person name="Tomsovsky M."/>
            <person name="Tulloss R.E."/>
            <person name="Uehling J."/>
            <person name="Grigoriev I.V."/>
            <person name="Vagvolgyi C."/>
            <person name="Papp T."/>
            <person name="Martin F.M."/>
            <person name="Miettinen O."/>
            <person name="Hibbett D.S."/>
            <person name="Nagy L.G."/>
        </authorList>
    </citation>
    <scope>NUCLEOTIDE SEQUENCE [LARGE SCALE GENOMIC DNA]</scope>
    <source>
        <strain evidence="5 6">FP101781</strain>
    </source>
</reference>
<dbReference type="InterPro" id="IPR032466">
    <property type="entry name" value="Metal_Hydrolase"/>
</dbReference>
<dbReference type="GO" id="GO:0016787">
    <property type="term" value="F:hydrolase activity"/>
    <property type="evidence" value="ECO:0007669"/>
    <property type="project" value="UniProtKB-KW"/>
</dbReference>
<accession>A0A4Y7TQG0</accession>
<dbReference type="EMBL" id="QPFP01000007">
    <property type="protein sequence ID" value="TEB35779.1"/>
    <property type="molecule type" value="Genomic_DNA"/>
</dbReference>
<evidence type="ECO:0000256" key="3">
    <source>
        <dbReference type="RuleBase" id="RU366045"/>
    </source>
</evidence>
<feature type="domain" description="Amidohydrolase-related" evidence="4">
    <location>
        <begin position="11"/>
        <end position="389"/>
    </location>
</feature>
<dbReference type="AlphaFoldDB" id="A0A4Y7TQG0"/>
<dbReference type="SUPFAM" id="SSF51556">
    <property type="entry name" value="Metallo-dependent hydrolases"/>
    <property type="match status" value="1"/>
</dbReference>
<dbReference type="GO" id="GO:0005829">
    <property type="term" value="C:cytosol"/>
    <property type="evidence" value="ECO:0007669"/>
    <property type="project" value="TreeGrafter"/>
</dbReference>
<dbReference type="Gene3D" id="3.20.20.140">
    <property type="entry name" value="Metal-dependent hydrolases"/>
    <property type="match status" value="1"/>
</dbReference>
<name>A0A4Y7TQG0_COPMI</name>
<evidence type="ECO:0000259" key="4">
    <source>
        <dbReference type="Pfam" id="PF04909"/>
    </source>
</evidence>
<dbReference type="InterPro" id="IPR006680">
    <property type="entry name" value="Amidohydro-rel"/>
</dbReference>
<dbReference type="GO" id="GO:0016831">
    <property type="term" value="F:carboxy-lyase activity"/>
    <property type="evidence" value="ECO:0007669"/>
    <property type="project" value="UniProtKB-KW"/>
</dbReference>
<protein>
    <submittedName>
        <fullName evidence="5">Amidohydrolase 2</fullName>
    </submittedName>
</protein>
<keyword evidence="2 3" id="KW-0456">Lyase</keyword>
<dbReference type="InterPro" id="IPR032465">
    <property type="entry name" value="ACMSD"/>
</dbReference>
<dbReference type="PANTHER" id="PTHR21240">
    <property type="entry name" value="2-AMINO-3-CARBOXYLMUCONATE-6-SEMIALDEHYDE DECARBOXYLASE"/>
    <property type="match status" value="1"/>
</dbReference>
<comment type="similarity">
    <text evidence="3">Belongs to the metallo-dependent hydrolases superfamily.</text>
</comment>
<evidence type="ECO:0000313" key="6">
    <source>
        <dbReference type="Proteomes" id="UP000298030"/>
    </source>
</evidence>
<evidence type="ECO:0000313" key="5">
    <source>
        <dbReference type="EMBL" id="TEB35779.1"/>
    </source>
</evidence>
<dbReference type="Proteomes" id="UP000298030">
    <property type="component" value="Unassembled WGS sequence"/>
</dbReference>
<dbReference type="PANTHER" id="PTHR21240:SF28">
    <property type="entry name" value="ISO-OROTATE DECARBOXYLASE (EUROFUNG)"/>
    <property type="match status" value="1"/>
</dbReference>
<dbReference type="STRING" id="71717.A0A4Y7TQG0"/>
<keyword evidence="6" id="KW-1185">Reference proteome</keyword>
<dbReference type="GO" id="GO:0019748">
    <property type="term" value="P:secondary metabolic process"/>
    <property type="evidence" value="ECO:0007669"/>
    <property type="project" value="TreeGrafter"/>
</dbReference>
<keyword evidence="5" id="KW-0378">Hydrolase</keyword>
<keyword evidence="1 3" id="KW-0210">Decarboxylase</keyword>
<dbReference type="Pfam" id="PF04909">
    <property type="entry name" value="Amidohydro_2"/>
    <property type="match status" value="1"/>
</dbReference>
<dbReference type="OrthoDB" id="191270at2759"/>
<evidence type="ECO:0000256" key="1">
    <source>
        <dbReference type="ARBA" id="ARBA00022793"/>
    </source>
</evidence>
<proteinExistence type="inferred from homology"/>
<comment type="caution">
    <text evidence="5">The sequence shown here is derived from an EMBL/GenBank/DDBJ whole genome shotgun (WGS) entry which is preliminary data.</text>
</comment>
<gene>
    <name evidence="5" type="ORF">FA13DRAFT_1624063</name>
</gene>
<sequence>MASSKLTKLLVDVHSHVYLPRYTALLRSRSNAPLIKTLTNPDGKPDDRLLILADEPSTGRPVGPQYWDRDEKLKFMDKHGIDVTVVSTANPWLDFLPPPEAHKLALELNEDLEQYCSTSPKVVDAQIPRLFGFGLLPLVPNVSVDALLQSIKQIAQLPHLRGLIMGTMGVGKGLDDEALDPVWAAIEEAGLVIFVHPHYGVDAKAWGERDNGHVLPLALGFPFETTTAITRLIISGVLDRFPNLKLLLAHSGGALPILSSRLSSCIVHDPVVASRLKHDARYYVGKLYLDAVSYGPEEMGYASESLARASRYQTGSQETASHSSLAVKRSLGSKRMMFGTDHPFFPPLSSTEKWKSVVENLQAIEDVQGWSEEDKDGVRGGNAVELFNLNIS</sequence>
<organism evidence="5 6">
    <name type="scientific">Coprinellus micaceus</name>
    <name type="common">Glistening ink-cap mushroom</name>
    <name type="synonym">Coprinus micaceus</name>
    <dbReference type="NCBI Taxonomy" id="71717"/>
    <lineage>
        <taxon>Eukaryota</taxon>
        <taxon>Fungi</taxon>
        <taxon>Dikarya</taxon>
        <taxon>Basidiomycota</taxon>
        <taxon>Agaricomycotina</taxon>
        <taxon>Agaricomycetes</taxon>
        <taxon>Agaricomycetidae</taxon>
        <taxon>Agaricales</taxon>
        <taxon>Agaricineae</taxon>
        <taxon>Psathyrellaceae</taxon>
        <taxon>Coprinellus</taxon>
    </lineage>
</organism>
<evidence type="ECO:0000256" key="2">
    <source>
        <dbReference type="ARBA" id="ARBA00023239"/>
    </source>
</evidence>